<name>A0ABU7BNS5_9TELE</name>
<dbReference type="Gene3D" id="3.10.580.10">
    <property type="entry name" value="CBS-domain"/>
    <property type="match status" value="1"/>
</dbReference>
<organism evidence="3 4">
    <name type="scientific">Ataeniobius toweri</name>
    <dbReference type="NCBI Taxonomy" id="208326"/>
    <lineage>
        <taxon>Eukaryota</taxon>
        <taxon>Metazoa</taxon>
        <taxon>Chordata</taxon>
        <taxon>Craniata</taxon>
        <taxon>Vertebrata</taxon>
        <taxon>Euteleostomi</taxon>
        <taxon>Actinopterygii</taxon>
        <taxon>Neopterygii</taxon>
        <taxon>Teleostei</taxon>
        <taxon>Neoteleostei</taxon>
        <taxon>Acanthomorphata</taxon>
        <taxon>Ovalentaria</taxon>
        <taxon>Atherinomorphae</taxon>
        <taxon>Cyprinodontiformes</taxon>
        <taxon>Goodeidae</taxon>
        <taxon>Ataeniobius</taxon>
    </lineage>
</organism>
<gene>
    <name evidence="3" type="ORF">ATANTOWER_027116</name>
</gene>
<protein>
    <recommendedName>
        <fullName evidence="1">Metal transporter</fullName>
    </recommendedName>
</protein>
<feature type="compositionally biased region" description="Basic and acidic residues" evidence="2">
    <location>
        <begin position="326"/>
        <end position="337"/>
    </location>
</feature>
<dbReference type="Proteomes" id="UP001345963">
    <property type="component" value="Unassembled WGS sequence"/>
</dbReference>
<proteinExistence type="inferred from homology"/>
<dbReference type="SUPFAM" id="SSF51206">
    <property type="entry name" value="cAMP-binding domain-like"/>
    <property type="match status" value="1"/>
</dbReference>
<feature type="compositionally biased region" description="Low complexity" evidence="2">
    <location>
        <begin position="382"/>
        <end position="396"/>
    </location>
</feature>
<evidence type="ECO:0000313" key="3">
    <source>
        <dbReference type="EMBL" id="MED6251280.1"/>
    </source>
</evidence>
<reference evidence="3 4" key="1">
    <citation type="submission" date="2021-07" db="EMBL/GenBank/DDBJ databases">
        <authorList>
            <person name="Palmer J.M."/>
        </authorList>
    </citation>
    <scope>NUCLEOTIDE SEQUENCE [LARGE SCALE GENOMIC DNA]</scope>
    <source>
        <strain evidence="3 4">AT_MEX2019</strain>
        <tissue evidence="3">Muscle</tissue>
    </source>
</reference>
<accession>A0ABU7BNS5</accession>
<feature type="compositionally biased region" description="Basic residues" evidence="2">
    <location>
        <begin position="397"/>
        <end position="409"/>
    </location>
</feature>
<dbReference type="InterPro" id="IPR045095">
    <property type="entry name" value="ACDP"/>
</dbReference>
<sequence length="427" mass="48236">MYGKSHLAIVHRVNNEGEGDPFYEVMGIVTLEDVIEEIIKSEILDETDLYTDNRTKRRVSHHERKQQDFSIFKLSENEMEVKISPQLLLATHRFLLTAHPLLEVEPFKPAHISEKILLRLIKHPSVVQELKFDEKNKRALHHFLFQRNRPVDYFILVLQGRVEVEFGKEALKFENGAFSYFGVPAIMSTAHRSPSHSSGLERSESMLYAGSMGQLNGGGSFYLPDYSVRQLTPLQIIKITRSHYQNALTATRMDSSPQTPDADTRLAEANTLTPDPSATHHTATLMPFEPTTATLLPPPREPSRPSSARTRGQQSSVPHSTSLLNEKNRIVRSKSDGQKSPSDSVFLRMDEIPYIREDRSETETHSDMASVPIETDTSPFISSLSLSGSEDTLGKKLLLKLSHKKRKKSREGDKTPEDISEQPLVKT</sequence>
<comment type="subcellular location">
    <subcellularLocation>
        <location evidence="1">Cell membrane</location>
        <topology evidence="1">Multi-pass membrane protein</topology>
    </subcellularLocation>
</comment>
<feature type="region of interest" description="Disordered" evidence="2">
    <location>
        <begin position="289"/>
        <end position="427"/>
    </location>
</feature>
<dbReference type="Pfam" id="PF25562">
    <property type="entry name" value="CNBH_CNNM2_C"/>
    <property type="match status" value="1"/>
</dbReference>
<evidence type="ECO:0000313" key="4">
    <source>
        <dbReference type="Proteomes" id="UP001345963"/>
    </source>
</evidence>
<comment type="caution">
    <text evidence="3">The sequence shown here is derived from an EMBL/GenBank/DDBJ whole genome shotgun (WGS) entry which is preliminary data.</text>
</comment>
<dbReference type="PANTHER" id="PTHR12064">
    <property type="entry name" value="METAL TRANSPORTER CNNM"/>
    <property type="match status" value="1"/>
</dbReference>
<evidence type="ECO:0000256" key="2">
    <source>
        <dbReference type="SAM" id="MobiDB-lite"/>
    </source>
</evidence>
<feature type="compositionally biased region" description="Basic and acidic residues" evidence="2">
    <location>
        <begin position="348"/>
        <end position="366"/>
    </location>
</feature>
<dbReference type="PANTHER" id="PTHR12064:SF28">
    <property type="entry name" value="METAL TRANSPORTER CNNM1"/>
    <property type="match status" value="1"/>
</dbReference>
<comment type="similarity">
    <text evidence="1">Belongs to the ACDP family.</text>
</comment>
<evidence type="ECO:0000256" key="1">
    <source>
        <dbReference type="RuleBase" id="RU369091"/>
    </source>
</evidence>
<dbReference type="InterPro" id="IPR046342">
    <property type="entry name" value="CBS_dom_sf"/>
</dbReference>
<dbReference type="EMBL" id="JAHUTI010059664">
    <property type="protein sequence ID" value="MED6251280.1"/>
    <property type="molecule type" value="Genomic_DNA"/>
</dbReference>
<dbReference type="InterPro" id="IPR018490">
    <property type="entry name" value="cNMP-bd_dom_sf"/>
</dbReference>
<feature type="compositionally biased region" description="Polar residues" evidence="2">
    <location>
        <begin position="310"/>
        <end position="325"/>
    </location>
</feature>
<keyword evidence="4" id="KW-1185">Reference proteome</keyword>
<comment type="function">
    <text evidence="1">Metal transporter.</text>
</comment>